<organism evidence="1 2">
    <name type="scientific">Litorivivens lipolytica</name>
    <dbReference type="NCBI Taxonomy" id="1524264"/>
    <lineage>
        <taxon>Bacteria</taxon>
        <taxon>Pseudomonadati</taxon>
        <taxon>Pseudomonadota</taxon>
        <taxon>Gammaproteobacteria</taxon>
        <taxon>Litorivivens</taxon>
    </lineage>
</organism>
<proteinExistence type="predicted"/>
<comment type="caution">
    <text evidence="1">The sequence shown here is derived from an EMBL/GenBank/DDBJ whole genome shotgun (WGS) entry which is preliminary data.</text>
</comment>
<keyword evidence="2" id="KW-1185">Reference proteome</keyword>
<name>A0A7W4W2M5_9GAMM</name>
<sequence length="83" mass="9561">MQASQRERRIGVDCVPDSLEAYLNASQIATLHQVEHFGWALKYVRRPLFMEPVPILMHQDMGTYAVLEMDGSLNRNVEVALRF</sequence>
<accession>A0A7W4W2M5</accession>
<dbReference type="EMBL" id="JACHWY010000001">
    <property type="protein sequence ID" value="MBB3046185.1"/>
    <property type="molecule type" value="Genomic_DNA"/>
</dbReference>
<evidence type="ECO:0000313" key="2">
    <source>
        <dbReference type="Proteomes" id="UP000537130"/>
    </source>
</evidence>
<dbReference type="RefSeq" id="WP_183408884.1">
    <property type="nucleotide sequence ID" value="NZ_JACHWY010000001.1"/>
</dbReference>
<dbReference type="Proteomes" id="UP000537130">
    <property type="component" value="Unassembled WGS sequence"/>
</dbReference>
<gene>
    <name evidence="1" type="ORF">FHR99_000421</name>
</gene>
<dbReference type="AlphaFoldDB" id="A0A7W4W2M5"/>
<reference evidence="1 2" key="1">
    <citation type="submission" date="2020-08" db="EMBL/GenBank/DDBJ databases">
        <title>Genomic Encyclopedia of Type Strains, Phase III (KMG-III): the genomes of soil and plant-associated and newly described type strains.</title>
        <authorList>
            <person name="Whitman W."/>
        </authorList>
    </citation>
    <scope>NUCLEOTIDE SEQUENCE [LARGE SCALE GENOMIC DNA]</scope>
    <source>
        <strain evidence="1 2">CECT 8654</strain>
    </source>
</reference>
<evidence type="ECO:0000313" key="1">
    <source>
        <dbReference type="EMBL" id="MBB3046185.1"/>
    </source>
</evidence>
<protein>
    <submittedName>
        <fullName evidence="1">Uncharacterized protein</fullName>
    </submittedName>
</protein>